<evidence type="ECO:0000256" key="13">
    <source>
        <dbReference type="ARBA" id="ARBA00023136"/>
    </source>
</evidence>
<dbReference type="SMART" id="SM00387">
    <property type="entry name" value="HATPase_c"/>
    <property type="match status" value="1"/>
</dbReference>
<dbReference type="RefSeq" id="WP_195876274.1">
    <property type="nucleotide sequence ID" value="NZ_JADOEL010000015.1"/>
</dbReference>
<comment type="function">
    <text evidence="14">Member of a two-component regulatory system.</text>
</comment>
<dbReference type="EC" id="2.7.13.3" evidence="14"/>
<keyword evidence="9 14" id="KW-0418">Kinase</keyword>
<accession>A0ABS0EWR4</accession>
<dbReference type="InterPro" id="IPR036890">
    <property type="entry name" value="HATPase_C_sf"/>
</dbReference>
<feature type="transmembrane region" description="Helical" evidence="14">
    <location>
        <begin position="12"/>
        <end position="33"/>
    </location>
</feature>
<dbReference type="InterPro" id="IPR050428">
    <property type="entry name" value="TCS_sensor_his_kinase"/>
</dbReference>
<evidence type="ECO:0000256" key="10">
    <source>
        <dbReference type="ARBA" id="ARBA00022840"/>
    </source>
</evidence>
<keyword evidence="5" id="KW-0597">Phosphoprotein</keyword>
<feature type="domain" description="Histidine kinase" evidence="15">
    <location>
        <begin position="242"/>
        <end position="456"/>
    </location>
</feature>
<dbReference type="InterPro" id="IPR004358">
    <property type="entry name" value="Sig_transdc_His_kin-like_C"/>
</dbReference>
<dbReference type="SUPFAM" id="SSF47384">
    <property type="entry name" value="Homodimeric domain of signal transducing histidine kinase"/>
    <property type="match status" value="1"/>
</dbReference>
<feature type="transmembrane region" description="Helical" evidence="14">
    <location>
        <begin position="161"/>
        <end position="180"/>
    </location>
</feature>
<comment type="catalytic activity">
    <reaction evidence="1 14">
        <text>ATP + protein L-histidine = ADP + protein N-phospho-L-histidine.</text>
        <dbReference type="EC" id="2.7.13.3"/>
    </reaction>
</comment>
<evidence type="ECO:0000256" key="3">
    <source>
        <dbReference type="ARBA" id="ARBA00022475"/>
    </source>
</evidence>
<dbReference type="Pfam" id="PF00512">
    <property type="entry name" value="HisKA"/>
    <property type="match status" value="1"/>
</dbReference>
<keyword evidence="7 14" id="KW-0812">Transmembrane</keyword>
<keyword evidence="8 14" id="KW-0547">Nucleotide-binding</keyword>
<name>A0ABS0EWR4_9BURK</name>
<dbReference type="InterPro" id="IPR006290">
    <property type="entry name" value="CztS_silS_copS"/>
</dbReference>
<dbReference type="Pfam" id="PF02518">
    <property type="entry name" value="HATPase_c"/>
    <property type="match status" value="1"/>
</dbReference>
<dbReference type="EMBL" id="JADOEL010000015">
    <property type="protein sequence ID" value="MBF8179164.1"/>
    <property type="molecule type" value="Genomic_DNA"/>
</dbReference>
<evidence type="ECO:0000256" key="5">
    <source>
        <dbReference type="ARBA" id="ARBA00022553"/>
    </source>
</evidence>
<keyword evidence="6 14" id="KW-0808">Transferase</keyword>
<evidence type="ECO:0000313" key="17">
    <source>
        <dbReference type="EMBL" id="MBF8179164.1"/>
    </source>
</evidence>
<dbReference type="CDD" id="cd00075">
    <property type="entry name" value="HATPase"/>
    <property type="match status" value="1"/>
</dbReference>
<evidence type="ECO:0000259" key="15">
    <source>
        <dbReference type="PROSITE" id="PS50109"/>
    </source>
</evidence>
<organism evidence="17 18">
    <name type="scientific">Herminiimonas contaminans</name>
    <dbReference type="NCBI Taxonomy" id="1111140"/>
    <lineage>
        <taxon>Bacteria</taxon>
        <taxon>Pseudomonadati</taxon>
        <taxon>Pseudomonadota</taxon>
        <taxon>Betaproteobacteria</taxon>
        <taxon>Burkholderiales</taxon>
        <taxon>Oxalobacteraceae</taxon>
        <taxon>Herminiimonas</taxon>
    </lineage>
</organism>
<comment type="subcellular location">
    <subcellularLocation>
        <location evidence="2">Cell inner membrane</location>
        <topology evidence="2">Multi-pass membrane protein</topology>
    </subcellularLocation>
</comment>
<dbReference type="CDD" id="cd00082">
    <property type="entry name" value="HisKA"/>
    <property type="match status" value="1"/>
</dbReference>
<sequence>MFGISLTGRLTTLFAVTSVAVLVGFGTFISSAIEKHFSEQDQLLLQNELQLIQKVIEEKGVDSISQTFGEALHNHPDFYVDVRDLNGKEIYSTFGPFRDAILARIPSSKAKGDFDVKIDAHREFQAIRAELKASTGSPVIVVIAVDKAIHTHFMSMFRTTLMLYVVVAAIATVMLGWWAARQGLSPLRTMAARAQTVTSQNMKERMPVDAVPAEMTDLAVKLNAMLDRLQNDIARLTEFSADLAHELRTPISNMLTQTHVALNQSRSAADYRDSLSSNAEELQRLGKTISDMLFLAQTENGLALPSVEKLNIARECQALLEFYEALAEEKEVVLRCEGDALVIGDRLMFRRALNNLLSNALRYTPPYGTISIKIMPVEAGTTVTVENDGEEIPAEIQSHLFDRFFRADKSRKKSESDSAGLGLSITRAIMQAHGGSVSVVSRDGKTAFSLYFPSLQRK</sequence>
<evidence type="ECO:0000256" key="7">
    <source>
        <dbReference type="ARBA" id="ARBA00022692"/>
    </source>
</evidence>
<dbReference type="InterPro" id="IPR005467">
    <property type="entry name" value="His_kinase_dom"/>
</dbReference>
<dbReference type="PRINTS" id="PR00344">
    <property type="entry name" value="BCTRLSENSOR"/>
</dbReference>
<evidence type="ECO:0000256" key="4">
    <source>
        <dbReference type="ARBA" id="ARBA00022519"/>
    </source>
</evidence>
<dbReference type="SMART" id="SM00304">
    <property type="entry name" value="HAMP"/>
    <property type="match status" value="1"/>
</dbReference>
<keyword evidence="18" id="KW-1185">Reference proteome</keyword>
<dbReference type="InterPro" id="IPR036097">
    <property type="entry name" value="HisK_dim/P_sf"/>
</dbReference>
<dbReference type="Gene3D" id="1.10.287.130">
    <property type="match status" value="1"/>
</dbReference>
<protein>
    <recommendedName>
        <fullName evidence="14">Sensor protein</fullName>
        <ecNumber evidence="14">2.7.13.3</ecNumber>
    </recommendedName>
</protein>
<keyword evidence="4 14" id="KW-0997">Cell inner membrane</keyword>
<evidence type="ECO:0000256" key="1">
    <source>
        <dbReference type="ARBA" id="ARBA00000085"/>
    </source>
</evidence>
<dbReference type="Proteomes" id="UP000657372">
    <property type="component" value="Unassembled WGS sequence"/>
</dbReference>
<dbReference type="NCBIfam" id="TIGR01386">
    <property type="entry name" value="cztS_silS_copS"/>
    <property type="match status" value="1"/>
</dbReference>
<keyword evidence="11 14" id="KW-1133">Transmembrane helix</keyword>
<evidence type="ECO:0000256" key="8">
    <source>
        <dbReference type="ARBA" id="ARBA00022741"/>
    </source>
</evidence>
<dbReference type="SMART" id="SM00388">
    <property type="entry name" value="HisKA"/>
    <property type="match status" value="1"/>
</dbReference>
<dbReference type="InterPro" id="IPR003594">
    <property type="entry name" value="HATPase_dom"/>
</dbReference>
<gene>
    <name evidence="17" type="ORF">IXC47_15885</name>
</gene>
<evidence type="ECO:0000256" key="11">
    <source>
        <dbReference type="ARBA" id="ARBA00022989"/>
    </source>
</evidence>
<dbReference type="PROSITE" id="PS50885">
    <property type="entry name" value="HAMP"/>
    <property type="match status" value="1"/>
</dbReference>
<reference evidence="17 18" key="1">
    <citation type="submission" date="2020-11" db="EMBL/GenBank/DDBJ databases">
        <title>WGS of Herminiimonas contaminans strain Marseille-Q4544 isolated from planarians Schmidtea mediterranea.</title>
        <authorList>
            <person name="Kangale L."/>
        </authorList>
    </citation>
    <scope>NUCLEOTIDE SEQUENCE [LARGE SCALE GENOMIC DNA]</scope>
    <source>
        <strain evidence="17 18">Marseille-Q4544</strain>
    </source>
</reference>
<comment type="caution">
    <text evidence="17">The sequence shown here is derived from an EMBL/GenBank/DDBJ whole genome shotgun (WGS) entry which is preliminary data.</text>
</comment>
<evidence type="ECO:0000256" key="12">
    <source>
        <dbReference type="ARBA" id="ARBA00023012"/>
    </source>
</evidence>
<dbReference type="InterPro" id="IPR003660">
    <property type="entry name" value="HAMP_dom"/>
</dbReference>
<dbReference type="InterPro" id="IPR048590">
    <property type="entry name" value="CusS-like_sensor"/>
</dbReference>
<evidence type="ECO:0000259" key="16">
    <source>
        <dbReference type="PROSITE" id="PS50885"/>
    </source>
</evidence>
<dbReference type="Pfam" id="PF21085">
    <property type="entry name" value="CusS"/>
    <property type="match status" value="1"/>
</dbReference>
<evidence type="ECO:0000256" key="6">
    <source>
        <dbReference type="ARBA" id="ARBA00022679"/>
    </source>
</evidence>
<evidence type="ECO:0000256" key="9">
    <source>
        <dbReference type="ARBA" id="ARBA00022777"/>
    </source>
</evidence>
<keyword evidence="12 14" id="KW-0902">Two-component regulatory system</keyword>
<feature type="domain" description="HAMP" evidence="16">
    <location>
        <begin position="181"/>
        <end position="234"/>
    </location>
</feature>
<keyword evidence="3 14" id="KW-1003">Cell membrane</keyword>
<proteinExistence type="predicted"/>
<dbReference type="CDD" id="cd06225">
    <property type="entry name" value="HAMP"/>
    <property type="match status" value="1"/>
</dbReference>
<keyword evidence="10 14" id="KW-0067">ATP-binding</keyword>
<dbReference type="GO" id="GO:0004673">
    <property type="term" value="F:protein histidine kinase activity"/>
    <property type="evidence" value="ECO:0007669"/>
    <property type="project" value="UniProtKB-EC"/>
</dbReference>
<evidence type="ECO:0000313" key="18">
    <source>
        <dbReference type="Proteomes" id="UP000657372"/>
    </source>
</evidence>
<evidence type="ECO:0000256" key="14">
    <source>
        <dbReference type="RuleBase" id="RU364088"/>
    </source>
</evidence>
<dbReference type="PROSITE" id="PS50109">
    <property type="entry name" value="HIS_KIN"/>
    <property type="match status" value="1"/>
</dbReference>
<keyword evidence="13 14" id="KW-0472">Membrane</keyword>
<dbReference type="InterPro" id="IPR003661">
    <property type="entry name" value="HisK_dim/P_dom"/>
</dbReference>
<dbReference type="SUPFAM" id="SSF55874">
    <property type="entry name" value="ATPase domain of HSP90 chaperone/DNA topoisomerase II/histidine kinase"/>
    <property type="match status" value="1"/>
</dbReference>
<dbReference type="Gene3D" id="6.10.340.10">
    <property type="match status" value="1"/>
</dbReference>
<dbReference type="PANTHER" id="PTHR45436">
    <property type="entry name" value="SENSOR HISTIDINE KINASE YKOH"/>
    <property type="match status" value="1"/>
</dbReference>
<dbReference type="PANTHER" id="PTHR45436:SF15">
    <property type="entry name" value="SENSOR HISTIDINE KINASE CUSS"/>
    <property type="match status" value="1"/>
</dbReference>
<evidence type="ECO:0000256" key="2">
    <source>
        <dbReference type="ARBA" id="ARBA00004429"/>
    </source>
</evidence>
<dbReference type="Gene3D" id="3.30.565.10">
    <property type="entry name" value="Histidine kinase-like ATPase, C-terminal domain"/>
    <property type="match status" value="1"/>
</dbReference>
<dbReference type="Pfam" id="PF00672">
    <property type="entry name" value="HAMP"/>
    <property type="match status" value="1"/>
</dbReference>